<keyword evidence="2" id="KW-0813">Transport</keyword>
<feature type="compositionally biased region" description="Polar residues" evidence="8">
    <location>
        <begin position="41"/>
        <end position="59"/>
    </location>
</feature>
<evidence type="ECO:0000256" key="2">
    <source>
        <dbReference type="ARBA" id="ARBA00022448"/>
    </source>
</evidence>
<gene>
    <name evidence="9" type="ORF">TWF970_003976</name>
</gene>
<keyword evidence="7" id="KW-0472">Membrane</keyword>
<dbReference type="PANTHER" id="PTHR13094:SF1">
    <property type="entry name" value="NADH DEHYDROGENASE [UBIQUINONE] 1 BETA SUBCOMPLEX SUBUNIT 10"/>
    <property type="match status" value="1"/>
</dbReference>
<evidence type="ECO:0000256" key="4">
    <source>
        <dbReference type="ARBA" id="ARBA00022792"/>
    </source>
</evidence>
<keyword evidence="6" id="KW-0496">Mitochondrion</keyword>
<evidence type="ECO:0000313" key="10">
    <source>
        <dbReference type="Proteomes" id="UP000474640"/>
    </source>
</evidence>
<comment type="caution">
    <text evidence="9">The sequence shown here is derived from an EMBL/GenBank/DDBJ whole genome shotgun (WGS) entry which is preliminary data.</text>
</comment>
<evidence type="ECO:0000256" key="1">
    <source>
        <dbReference type="ARBA" id="ARBA00004443"/>
    </source>
</evidence>
<dbReference type="InterPro" id="IPR039993">
    <property type="entry name" value="NDUFB10"/>
</dbReference>
<evidence type="ECO:0000256" key="8">
    <source>
        <dbReference type="SAM" id="MobiDB-lite"/>
    </source>
</evidence>
<keyword evidence="5" id="KW-0249">Electron transport</keyword>
<dbReference type="EMBL" id="JAABOJ010000021">
    <property type="protein sequence ID" value="KAF3279412.1"/>
    <property type="molecule type" value="Genomic_DNA"/>
</dbReference>
<keyword evidence="4" id="KW-0999">Mitochondrion inner membrane</keyword>
<evidence type="ECO:0000256" key="6">
    <source>
        <dbReference type="ARBA" id="ARBA00023128"/>
    </source>
</evidence>
<evidence type="ECO:0000313" key="9">
    <source>
        <dbReference type="EMBL" id="KAF3279412.1"/>
    </source>
</evidence>
<protein>
    <submittedName>
        <fullName evidence="9">Uncharacterized protein</fullName>
    </submittedName>
</protein>
<feature type="region of interest" description="Disordered" evidence="8">
    <location>
        <begin position="35"/>
        <end position="61"/>
    </location>
</feature>
<evidence type="ECO:0000256" key="5">
    <source>
        <dbReference type="ARBA" id="ARBA00022982"/>
    </source>
</evidence>
<evidence type="ECO:0000256" key="3">
    <source>
        <dbReference type="ARBA" id="ARBA00022660"/>
    </source>
</evidence>
<dbReference type="GO" id="GO:0005743">
    <property type="term" value="C:mitochondrial inner membrane"/>
    <property type="evidence" value="ECO:0007669"/>
    <property type="project" value="UniProtKB-SubCell"/>
</dbReference>
<comment type="subcellular location">
    <subcellularLocation>
        <location evidence="1">Mitochondrion inner membrane</location>
        <topology evidence="1">Peripheral membrane protein</topology>
        <orientation evidence="1">Matrix side</orientation>
    </subcellularLocation>
</comment>
<name>A0A7C8RDW1_ORBOL</name>
<dbReference type="PANTHER" id="PTHR13094">
    <property type="entry name" value="NADH-UBIQUINONE OXIDOREDUCTASE PDSW SUBUNIT"/>
    <property type="match status" value="1"/>
</dbReference>
<dbReference type="OrthoDB" id="10252718at2759"/>
<reference evidence="9 10" key="1">
    <citation type="submission" date="2020-01" db="EMBL/GenBank/DDBJ databases">
        <authorList>
            <person name="Palmer J.M."/>
        </authorList>
    </citation>
    <scope>NUCLEOTIDE SEQUENCE [LARGE SCALE GENOMIC DNA]</scope>
    <source>
        <strain evidence="9 10">TWF970</strain>
    </source>
</reference>
<dbReference type="AlphaFoldDB" id="A0A7C8RDW1"/>
<sequence length="157" mass="18239">MHQPPPHYTYQPQTTQTALPIKSSRIESLQLNLRRQHSTRSHQSLLQTPSQSTAMSTPESAAFLAKKPTVKPTFEGVDYDDNKALRDAQDAIIREQWVKLMMSRLVQEELSKCYRKNGNNHLEKCGLLRERYLELMPYTKIRGFKFEQTVLPPKKPE</sequence>
<accession>A0A7C8RDW1</accession>
<proteinExistence type="predicted"/>
<keyword evidence="3" id="KW-0679">Respiratory chain</keyword>
<evidence type="ECO:0000256" key="7">
    <source>
        <dbReference type="ARBA" id="ARBA00023136"/>
    </source>
</evidence>
<dbReference type="Proteomes" id="UP000474640">
    <property type="component" value="Unassembled WGS sequence"/>
</dbReference>
<organism evidence="9 10">
    <name type="scientific">Orbilia oligospora</name>
    <name type="common">Nematode-trapping fungus</name>
    <name type="synonym">Arthrobotrys oligospora</name>
    <dbReference type="NCBI Taxonomy" id="2813651"/>
    <lineage>
        <taxon>Eukaryota</taxon>
        <taxon>Fungi</taxon>
        <taxon>Dikarya</taxon>
        <taxon>Ascomycota</taxon>
        <taxon>Pezizomycotina</taxon>
        <taxon>Orbiliomycetes</taxon>
        <taxon>Orbiliales</taxon>
        <taxon>Orbiliaceae</taxon>
        <taxon>Orbilia</taxon>
    </lineage>
</organism>